<comment type="catalytic activity">
    <reaction evidence="1 7">
        <text>Cleavage of hydrophobic, N-terminal signal or leader sequences from secreted and periplasmic proteins.</text>
        <dbReference type="EC" id="3.4.21.89"/>
    </reaction>
</comment>
<dbReference type="RefSeq" id="WP_154152332.1">
    <property type="nucleotide sequence ID" value="NZ_SZWE01000001.1"/>
</dbReference>
<keyword evidence="5 7" id="KW-0378">Hydrolase</keyword>
<sequence>MASDGKTGSGIWETVKTVFWALVIAGIFRTIFFQPFWIPSGSMKDTLLIGDFLFVNKMAYGYSYASCPSIRIPAVGLDIDAKDICGFLDGDNTRILGGEPERGDIIVFRHPVNGTDFIKRLIGLPGDRIQMKDGVLHINGEAVKLEDAGTFEEEFAAQGPMRLRPRCENGVVGEGATCEKSRQIETFPNGQAHQILNIGRQRSDDTGVYTVPEGHYFFMGDNRDNSTDSRFPQAVGGVGFVPYENLIGRAGRVIFSSAGRSMLFFWTWRGDRFFEKLD</sequence>
<feature type="domain" description="Peptidase S26" evidence="8">
    <location>
        <begin position="12"/>
        <end position="251"/>
    </location>
</feature>
<dbReference type="Proteomes" id="UP000564704">
    <property type="component" value="Unassembled WGS sequence"/>
</dbReference>
<dbReference type="PROSITE" id="PS00761">
    <property type="entry name" value="SPASE_I_3"/>
    <property type="match status" value="1"/>
</dbReference>
<evidence type="ECO:0000256" key="4">
    <source>
        <dbReference type="ARBA" id="ARBA00019232"/>
    </source>
</evidence>
<dbReference type="SUPFAM" id="SSF51306">
    <property type="entry name" value="LexA/Signal peptidase"/>
    <property type="match status" value="1"/>
</dbReference>
<dbReference type="InterPro" id="IPR019757">
    <property type="entry name" value="Pept_S26A_signal_pept_1_Lys-AS"/>
</dbReference>
<dbReference type="InterPro" id="IPR000223">
    <property type="entry name" value="Pept_S26A_signal_pept_1"/>
</dbReference>
<evidence type="ECO:0000313" key="10">
    <source>
        <dbReference type="Proteomes" id="UP000564704"/>
    </source>
</evidence>
<dbReference type="PANTHER" id="PTHR43390:SF1">
    <property type="entry name" value="CHLOROPLAST PROCESSING PEPTIDASE"/>
    <property type="match status" value="1"/>
</dbReference>
<dbReference type="Gene3D" id="2.10.109.10">
    <property type="entry name" value="Umud Fragment, subunit A"/>
    <property type="match status" value="1"/>
</dbReference>
<proteinExistence type="inferred from homology"/>
<dbReference type="GO" id="GO:0006465">
    <property type="term" value="P:signal peptide processing"/>
    <property type="evidence" value="ECO:0007669"/>
    <property type="project" value="InterPro"/>
</dbReference>
<accession>A0A844D384</accession>
<evidence type="ECO:0000256" key="3">
    <source>
        <dbReference type="ARBA" id="ARBA00013208"/>
    </source>
</evidence>
<dbReference type="GO" id="GO:0004252">
    <property type="term" value="F:serine-type endopeptidase activity"/>
    <property type="evidence" value="ECO:0007669"/>
    <property type="project" value="InterPro"/>
</dbReference>
<reference evidence="9 10" key="1">
    <citation type="submission" date="2019-05" db="EMBL/GenBank/DDBJ databases">
        <title>Roseovarius bejariae sp. nov., a moderately halophylic bacterium isolated from a saline soil in Rambla Salada (Murcia).</title>
        <authorList>
            <person name="Castro D.J."/>
            <person name="Gomez-Altuve A."/>
            <person name="Reina J.C."/>
            <person name="Rodriguez M."/>
            <person name="Sampedro I."/>
            <person name="Llamas I."/>
            <person name="Martinez-Checa F."/>
        </authorList>
    </citation>
    <scope>NUCLEOTIDE SEQUENCE [LARGE SCALE GENOMIC DNA]</scope>
    <source>
        <strain evidence="9 10">A21</strain>
    </source>
</reference>
<keyword evidence="7" id="KW-1133">Transmembrane helix</keyword>
<dbReference type="CDD" id="cd06530">
    <property type="entry name" value="S26_SPase_I"/>
    <property type="match status" value="1"/>
</dbReference>
<dbReference type="GO" id="GO:0016020">
    <property type="term" value="C:membrane"/>
    <property type="evidence" value="ECO:0007669"/>
    <property type="project" value="UniProtKB-SubCell"/>
</dbReference>
<dbReference type="InterPro" id="IPR036286">
    <property type="entry name" value="LexA/Signal_pep-like_sf"/>
</dbReference>
<gene>
    <name evidence="9" type="primary">lepB</name>
    <name evidence="9" type="ORF">FDP25_12795</name>
</gene>
<keyword evidence="7" id="KW-0472">Membrane</keyword>
<evidence type="ECO:0000259" key="8">
    <source>
        <dbReference type="Pfam" id="PF10502"/>
    </source>
</evidence>
<evidence type="ECO:0000256" key="2">
    <source>
        <dbReference type="ARBA" id="ARBA00009370"/>
    </source>
</evidence>
<dbReference type="NCBIfam" id="TIGR02227">
    <property type="entry name" value="sigpep_I_bact"/>
    <property type="match status" value="1"/>
</dbReference>
<feature type="transmembrane region" description="Helical" evidence="7">
    <location>
        <begin position="18"/>
        <end position="38"/>
    </location>
</feature>
<keyword evidence="7" id="KW-0812">Transmembrane</keyword>
<dbReference type="EMBL" id="SZWE01000001">
    <property type="protein sequence ID" value="MRU16313.1"/>
    <property type="molecule type" value="Genomic_DNA"/>
</dbReference>
<feature type="active site" evidence="6">
    <location>
        <position position="119"/>
    </location>
</feature>
<evidence type="ECO:0000256" key="1">
    <source>
        <dbReference type="ARBA" id="ARBA00000677"/>
    </source>
</evidence>
<organism evidence="9 10">
    <name type="scientific">Roseovarius bejariae</name>
    <dbReference type="NCBI Taxonomy" id="2576383"/>
    <lineage>
        <taxon>Bacteria</taxon>
        <taxon>Pseudomonadati</taxon>
        <taxon>Pseudomonadota</taxon>
        <taxon>Alphaproteobacteria</taxon>
        <taxon>Rhodobacterales</taxon>
        <taxon>Roseobacteraceae</taxon>
        <taxon>Roseovarius</taxon>
    </lineage>
</organism>
<name>A0A844D384_9RHOB</name>
<dbReference type="GO" id="GO:0009003">
    <property type="term" value="F:signal peptidase activity"/>
    <property type="evidence" value="ECO:0007669"/>
    <property type="project" value="UniProtKB-EC"/>
</dbReference>
<evidence type="ECO:0000256" key="5">
    <source>
        <dbReference type="ARBA" id="ARBA00022801"/>
    </source>
</evidence>
<evidence type="ECO:0000256" key="6">
    <source>
        <dbReference type="PIRSR" id="PIRSR600223-1"/>
    </source>
</evidence>
<comment type="similarity">
    <text evidence="2 7">Belongs to the peptidase S26 family.</text>
</comment>
<evidence type="ECO:0000256" key="7">
    <source>
        <dbReference type="RuleBase" id="RU362042"/>
    </source>
</evidence>
<comment type="subcellular location">
    <subcellularLocation>
        <location evidence="7">Membrane</location>
        <topology evidence="7">Single-pass type II membrane protein</topology>
    </subcellularLocation>
</comment>
<feature type="active site" evidence="6">
    <location>
        <position position="42"/>
    </location>
</feature>
<dbReference type="PROSITE" id="PS00760">
    <property type="entry name" value="SPASE_I_2"/>
    <property type="match status" value="1"/>
</dbReference>
<protein>
    <recommendedName>
        <fullName evidence="4 7">Signal peptidase I</fullName>
        <ecNumber evidence="3 7">3.4.21.89</ecNumber>
    </recommendedName>
</protein>
<comment type="caution">
    <text evidence="9">The sequence shown here is derived from an EMBL/GenBank/DDBJ whole genome shotgun (WGS) entry which is preliminary data.</text>
</comment>
<dbReference type="Pfam" id="PF10502">
    <property type="entry name" value="Peptidase_S26"/>
    <property type="match status" value="1"/>
</dbReference>
<dbReference type="AlphaFoldDB" id="A0A844D384"/>
<dbReference type="PRINTS" id="PR00727">
    <property type="entry name" value="LEADERPTASE"/>
</dbReference>
<keyword evidence="10" id="KW-1185">Reference proteome</keyword>
<dbReference type="InterPro" id="IPR019533">
    <property type="entry name" value="Peptidase_S26"/>
</dbReference>
<keyword evidence="7" id="KW-0645">Protease</keyword>
<dbReference type="EC" id="3.4.21.89" evidence="3 7"/>
<dbReference type="PANTHER" id="PTHR43390">
    <property type="entry name" value="SIGNAL PEPTIDASE I"/>
    <property type="match status" value="1"/>
</dbReference>
<dbReference type="OrthoDB" id="9815782at2"/>
<evidence type="ECO:0000313" key="9">
    <source>
        <dbReference type="EMBL" id="MRU16313.1"/>
    </source>
</evidence>
<dbReference type="InterPro" id="IPR019758">
    <property type="entry name" value="Pept_S26A_signal_pept_1_CS"/>
</dbReference>